<dbReference type="SUPFAM" id="SSF53955">
    <property type="entry name" value="Lysozyme-like"/>
    <property type="match status" value="1"/>
</dbReference>
<evidence type="ECO:0000259" key="12">
    <source>
        <dbReference type="Pfam" id="PF00912"/>
    </source>
</evidence>
<dbReference type="SUPFAM" id="SSF56601">
    <property type="entry name" value="beta-lactamase/transpeptidase-like"/>
    <property type="match status" value="1"/>
</dbReference>
<comment type="catalytic activity">
    <reaction evidence="7">
        <text>Preferential cleavage: (Ac)2-L-Lys-D-Ala-|-D-Ala. Also transpeptidation of peptidyl-alanyl moieties that are N-acyl substituents of D-alanine.</text>
        <dbReference type="EC" id="3.4.16.4"/>
    </reaction>
</comment>
<reference evidence="14" key="1">
    <citation type="submission" date="2016-06" db="EMBL/GenBank/DDBJ databases">
        <title>Four novel species of enterococci isolated from chicken manure.</title>
        <authorList>
            <person name="Van Tyne D."/>
        </authorList>
    </citation>
    <scope>NUCLEOTIDE SEQUENCE [LARGE SCALE GENOMIC DNA]</scope>
    <source>
        <strain evidence="14">JM9A</strain>
    </source>
</reference>
<accession>A0ABV0F440</accession>
<evidence type="ECO:0000256" key="3">
    <source>
        <dbReference type="ARBA" id="ARBA00022676"/>
    </source>
</evidence>
<evidence type="ECO:0000256" key="9">
    <source>
        <dbReference type="SAM" id="MobiDB-lite"/>
    </source>
</evidence>
<feature type="compositionally biased region" description="Polar residues" evidence="9">
    <location>
        <begin position="1"/>
        <end position="16"/>
    </location>
</feature>
<proteinExistence type="predicted"/>
<keyword evidence="10" id="KW-1133">Transmembrane helix</keyword>
<dbReference type="InterPro" id="IPR001460">
    <property type="entry name" value="PCN-bd_Tpept"/>
</dbReference>
<dbReference type="InterPro" id="IPR001264">
    <property type="entry name" value="Glyco_trans_51"/>
</dbReference>
<dbReference type="Pfam" id="PF00912">
    <property type="entry name" value="Transgly"/>
    <property type="match status" value="1"/>
</dbReference>
<evidence type="ECO:0000256" key="1">
    <source>
        <dbReference type="ARBA" id="ARBA00022645"/>
    </source>
</evidence>
<evidence type="ECO:0000256" key="5">
    <source>
        <dbReference type="ARBA" id="ARBA00022801"/>
    </source>
</evidence>
<keyword evidence="3" id="KW-0328">Glycosyltransferase</keyword>
<comment type="catalytic activity">
    <reaction evidence="8">
        <text>[GlcNAc-(1-&gt;4)-Mur2Ac(oyl-L-Ala-gamma-D-Glu-L-Lys-D-Ala-D-Ala)](n)-di-trans,octa-cis-undecaprenyl diphosphate + beta-D-GlcNAc-(1-&gt;4)-Mur2Ac(oyl-L-Ala-gamma-D-Glu-L-Lys-D-Ala-D-Ala)-di-trans,octa-cis-undecaprenyl diphosphate = [GlcNAc-(1-&gt;4)-Mur2Ac(oyl-L-Ala-gamma-D-Glu-L-Lys-D-Ala-D-Ala)](n+1)-di-trans,octa-cis-undecaprenyl diphosphate + di-trans,octa-cis-undecaprenyl diphosphate + H(+)</text>
        <dbReference type="Rhea" id="RHEA:23708"/>
        <dbReference type="Rhea" id="RHEA-COMP:9602"/>
        <dbReference type="Rhea" id="RHEA-COMP:9603"/>
        <dbReference type="ChEBI" id="CHEBI:15378"/>
        <dbReference type="ChEBI" id="CHEBI:58405"/>
        <dbReference type="ChEBI" id="CHEBI:60033"/>
        <dbReference type="ChEBI" id="CHEBI:78435"/>
        <dbReference type="EC" id="2.4.99.28"/>
    </reaction>
</comment>
<dbReference type="PANTHER" id="PTHR32282:SF29">
    <property type="entry name" value="PENICILLIN-BINDING PROTEIN 1A"/>
    <property type="match status" value="1"/>
</dbReference>
<comment type="caution">
    <text evidence="13">The sequence shown here is derived from an EMBL/GenBank/DDBJ whole genome shotgun (WGS) entry which is preliminary data.</text>
</comment>
<feature type="compositionally biased region" description="Low complexity" evidence="9">
    <location>
        <begin position="684"/>
        <end position="735"/>
    </location>
</feature>
<keyword evidence="1" id="KW-0121">Carboxypeptidase</keyword>
<evidence type="ECO:0000313" key="14">
    <source>
        <dbReference type="Proteomes" id="UP001429357"/>
    </source>
</evidence>
<evidence type="ECO:0000256" key="4">
    <source>
        <dbReference type="ARBA" id="ARBA00022679"/>
    </source>
</evidence>
<keyword evidence="6" id="KW-0511">Multifunctional enzyme</keyword>
<feature type="compositionally biased region" description="Basic and acidic residues" evidence="9">
    <location>
        <begin position="789"/>
        <end position="811"/>
    </location>
</feature>
<dbReference type="InterPro" id="IPR023346">
    <property type="entry name" value="Lysozyme-like_dom_sf"/>
</dbReference>
<evidence type="ECO:0000256" key="7">
    <source>
        <dbReference type="ARBA" id="ARBA00034000"/>
    </source>
</evidence>
<feature type="domain" description="Glycosyl transferase family 51" evidence="12">
    <location>
        <begin position="93"/>
        <end position="266"/>
    </location>
</feature>
<dbReference type="Proteomes" id="UP001429357">
    <property type="component" value="Unassembled WGS sequence"/>
</dbReference>
<dbReference type="InterPro" id="IPR036950">
    <property type="entry name" value="PBP_transglycosylase"/>
</dbReference>
<sequence>MANQETPSRLTRRSQQTGKPKKTGGSKKPKKSPKTPISKIILRVFVSLFVLGCFAFLGGVGLFWFYAKDAPKITDDQLDASASSTLYAGDTAIADLGAERREKITAQEIPQLLEDAIVSVEDKRFYKHVGVDPIRIVGSALSNVRNGGMQGGSTLTQQLIKLSFFSTKASDQTLKRKAQEAWMAVQLEKEKSKEEILTYYINKVYMSNGLSGMETASEAYFGKTLSELNLAQTALLAGMPQAPESYDPYRHPEAAKKRRNIVLQTMLENEKITQKEYDDAIKTDIASGLIDFQRESQSWAKYDGYVKEVIQQVKDLTGKDVYTDGLKVYTNLDLEAQDRLYEIVNSDDYVQYPDEDMQVAATVMNTDNGKVIAQIGGRNIASDVVLGTNLAVNTARDFGSTMKPLTDYGPAFEYLKNSTADRIVDEPYQYPGTDIEVRNWDGQYFGDISLRTALAYSRNVPAVKTLDEVGLDQSKKFLSGLGIDYQSMEYSNAISSNTIQEGTKYGASSEKMAAAYSAFANGGTYYKPMYISKIVYQDGSVEEFQSEGKRAMSPGTAYIITDILKGVISEATGTNAQIPGLIQAGKTGTSNYTDDQLEKLGTTSGVYPDILFSGYTPDYAMAVWTGYNNIMTPVTNQSNLVASSVYRELMSYITSNIDVSDWDMPDDLVRYGGELYFKDTYVAPTPSVSVTPSSSSTSEVSSTTTESTTESSTTESSTASSTKESESTSSSSEASKSSEESKAPESSTAPSKSSEPSQSSESQETAPSTSETTPEESAPAPSDSSSQAPEEKADAADKNSKNEKDSIKSAA</sequence>
<dbReference type="InterPro" id="IPR050396">
    <property type="entry name" value="Glycosyltr_51/Transpeptidase"/>
</dbReference>
<evidence type="ECO:0000256" key="6">
    <source>
        <dbReference type="ARBA" id="ARBA00023268"/>
    </source>
</evidence>
<dbReference type="Gene3D" id="3.40.710.10">
    <property type="entry name" value="DD-peptidase/beta-lactamase superfamily"/>
    <property type="match status" value="1"/>
</dbReference>
<gene>
    <name evidence="13" type="ORF">BAU18_001652</name>
</gene>
<dbReference type="NCBIfam" id="TIGR02074">
    <property type="entry name" value="PBP_1a_fam"/>
    <property type="match status" value="1"/>
</dbReference>
<feature type="domain" description="Penicillin-binding protein transpeptidase" evidence="11">
    <location>
        <begin position="360"/>
        <end position="650"/>
    </location>
</feature>
<keyword evidence="10" id="KW-0812">Transmembrane</keyword>
<dbReference type="Gene3D" id="1.10.3810.10">
    <property type="entry name" value="Biosynthetic peptidoglycan transglycosylase-like"/>
    <property type="match status" value="1"/>
</dbReference>
<keyword evidence="10" id="KW-0472">Membrane</keyword>
<keyword evidence="5" id="KW-0378">Hydrolase</keyword>
<protein>
    <submittedName>
        <fullName evidence="13">Penicillin-binding protein 1A</fullName>
    </submittedName>
</protein>
<keyword evidence="14" id="KW-1185">Reference proteome</keyword>
<reference evidence="13 14" key="2">
    <citation type="submission" date="2024-02" db="EMBL/GenBank/DDBJ databases">
        <title>The Genome Sequence of Enterococcus diestrammenae JM9A.</title>
        <authorList>
            <person name="Earl A."/>
            <person name="Manson A."/>
            <person name="Gilmore M."/>
            <person name="Sanders J."/>
            <person name="Shea T."/>
            <person name="Howe W."/>
            <person name="Livny J."/>
            <person name="Cuomo C."/>
            <person name="Neafsey D."/>
            <person name="Birren B."/>
        </authorList>
    </citation>
    <scope>NUCLEOTIDE SEQUENCE [LARGE SCALE GENOMIC DNA]</scope>
    <source>
        <strain evidence="13 14">JM9A</strain>
    </source>
</reference>
<evidence type="ECO:0000313" key="13">
    <source>
        <dbReference type="EMBL" id="MEO1782059.1"/>
    </source>
</evidence>
<dbReference type="RefSeq" id="WP_161870433.1">
    <property type="nucleotide sequence ID" value="NZ_MAEI02000001.1"/>
</dbReference>
<name>A0ABV0F440_9ENTE</name>
<feature type="transmembrane region" description="Helical" evidence="10">
    <location>
        <begin position="40"/>
        <end position="67"/>
    </location>
</feature>
<dbReference type="Pfam" id="PF00905">
    <property type="entry name" value="Transpeptidase"/>
    <property type="match status" value="1"/>
</dbReference>
<feature type="compositionally biased region" description="Low complexity" evidence="9">
    <location>
        <begin position="744"/>
        <end position="788"/>
    </location>
</feature>
<dbReference type="EMBL" id="MAEI02000001">
    <property type="protein sequence ID" value="MEO1782059.1"/>
    <property type="molecule type" value="Genomic_DNA"/>
</dbReference>
<evidence type="ECO:0000259" key="11">
    <source>
        <dbReference type="Pfam" id="PF00905"/>
    </source>
</evidence>
<organism evidence="13 14">
    <name type="scientific">Enterococcus diestrammenae</name>
    <dbReference type="NCBI Taxonomy" id="1155073"/>
    <lineage>
        <taxon>Bacteria</taxon>
        <taxon>Bacillati</taxon>
        <taxon>Bacillota</taxon>
        <taxon>Bacilli</taxon>
        <taxon>Lactobacillales</taxon>
        <taxon>Enterococcaceae</taxon>
        <taxon>Enterococcus</taxon>
    </lineage>
</organism>
<evidence type="ECO:0000256" key="2">
    <source>
        <dbReference type="ARBA" id="ARBA00022670"/>
    </source>
</evidence>
<dbReference type="InterPro" id="IPR012338">
    <property type="entry name" value="Beta-lactam/transpept-like"/>
</dbReference>
<feature type="region of interest" description="Disordered" evidence="9">
    <location>
        <begin position="684"/>
        <end position="811"/>
    </location>
</feature>
<evidence type="ECO:0000256" key="10">
    <source>
        <dbReference type="SAM" id="Phobius"/>
    </source>
</evidence>
<keyword evidence="2" id="KW-0645">Protease</keyword>
<keyword evidence="4" id="KW-0808">Transferase</keyword>
<feature type="region of interest" description="Disordered" evidence="9">
    <location>
        <begin position="1"/>
        <end position="34"/>
    </location>
</feature>
<feature type="compositionally biased region" description="Basic residues" evidence="9">
    <location>
        <begin position="19"/>
        <end position="33"/>
    </location>
</feature>
<dbReference type="PANTHER" id="PTHR32282">
    <property type="entry name" value="BINDING PROTEIN TRANSPEPTIDASE, PUTATIVE-RELATED"/>
    <property type="match status" value="1"/>
</dbReference>
<evidence type="ECO:0000256" key="8">
    <source>
        <dbReference type="ARBA" id="ARBA00049902"/>
    </source>
</evidence>